<dbReference type="EMBL" id="WTPX01000249">
    <property type="protein sequence ID" value="NNJ27982.1"/>
    <property type="molecule type" value="Genomic_DNA"/>
</dbReference>
<keyword evidence="3" id="KW-1185">Reference proteome</keyword>
<dbReference type="RefSeq" id="WP_171189883.1">
    <property type="nucleotide sequence ID" value="NZ_WTPX01000249.1"/>
</dbReference>
<protein>
    <submittedName>
        <fullName evidence="2">Uncharacterized protein</fullName>
    </submittedName>
</protein>
<sequence>MSGPAPSPERLSALRPLLAALSELKRTRVALGDPTGTFPSDRFRGAWAMLLEGHDPTAVALSETAAAVAAARLGAIDARVLSDAGLDEPSVADVLRRSIAHWADAIPDPLPTALAAAAGDLPLADEATAGRLEDLFDEETPGPFAETLDRLADAPCFDGRGSQADRSYLVAVSAVLLAPLYKADMGTVFLTALSQRLHHAYLPDAGPTGEAVLGEHREAILKTFTQRGLDALPRPLAEEVTEARDQASGDTPDGRCLRAAEASDGD</sequence>
<feature type="region of interest" description="Disordered" evidence="1">
    <location>
        <begin position="239"/>
        <end position="266"/>
    </location>
</feature>
<comment type="caution">
    <text evidence="2">The sequence shown here is derived from an EMBL/GenBank/DDBJ whole genome shotgun (WGS) entry which is preliminary data.</text>
</comment>
<reference evidence="2 3" key="1">
    <citation type="journal article" date="2020" name="Syst. Appl. Microbiol.">
        <title>Alienimonas chondri sp. nov., a novel planctomycete isolated from the biofilm of the red alga Chondrus crispus.</title>
        <authorList>
            <person name="Vitorino I."/>
            <person name="Albuquerque L."/>
            <person name="Wiegand S."/>
            <person name="Kallscheuer N."/>
            <person name="da Costa M.S."/>
            <person name="Lobo-da-Cunha A."/>
            <person name="Jogler C."/>
            <person name="Lage O.M."/>
        </authorList>
    </citation>
    <scope>NUCLEOTIDE SEQUENCE [LARGE SCALE GENOMIC DNA]</scope>
    <source>
        <strain evidence="2 3">LzC2</strain>
    </source>
</reference>
<accession>A0ABX1VJP2</accession>
<organism evidence="2 3">
    <name type="scientific">Alienimonas chondri</name>
    <dbReference type="NCBI Taxonomy" id="2681879"/>
    <lineage>
        <taxon>Bacteria</taxon>
        <taxon>Pseudomonadati</taxon>
        <taxon>Planctomycetota</taxon>
        <taxon>Planctomycetia</taxon>
        <taxon>Planctomycetales</taxon>
        <taxon>Planctomycetaceae</taxon>
        <taxon>Alienimonas</taxon>
    </lineage>
</organism>
<feature type="compositionally biased region" description="Basic and acidic residues" evidence="1">
    <location>
        <begin position="241"/>
        <end position="258"/>
    </location>
</feature>
<evidence type="ECO:0000313" key="2">
    <source>
        <dbReference type="EMBL" id="NNJ27982.1"/>
    </source>
</evidence>
<dbReference type="Proteomes" id="UP000609651">
    <property type="component" value="Unassembled WGS sequence"/>
</dbReference>
<proteinExistence type="predicted"/>
<name>A0ABX1VJP2_9PLAN</name>
<evidence type="ECO:0000256" key="1">
    <source>
        <dbReference type="SAM" id="MobiDB-lite"/>
    </source>
</evidence>
<gene>
    <name evidence="2" type="ORF">LzC2_40930</name>
</gene>
<evidence type="ECO:0000313" key="3">
    <source>
        <dbReference type="Proteomes" id="UP000609651"/>
    </source>
</evidence>